<dbReference type="EMBL" id="GBRH01248656">
    <property type="protein sequence ID" value="JAD49239.1"/>
    <property type="molecule type" value="Transcribed_RNA"/>
</dbReference>
<organism evidence="1">
    <name type="scientific">Arundo donax</name>
    <name type="common">Giant reed</name>
    <name type="synonym">Donax arundinaceus</name>
    <dbReference type="NCBI Taxonomy" id="35708"/>
    <lineage>
        <taxon>Eukaryota</taxon>
        <taxon>Viridiplantae</taxon>
        <taxon>Streptophyta</taxon>
        <taxon>Embryophyta</taxon>
        <taxon>Tracheophyta</taxon>
        <taxon>Spermatophyta</taxon>
        <taxon>Magnoliopsida</taxon>
        <taxon>Liliopsida</taxon>
        <taxon>Poales</taxon>
        <taxon>Poaceae</taxon>
        <taxon>PACMAD clade</taxon>
        <taxon>Arundinoideae</taxon>
        <taxon>Arundineae</taxon>
        <taxon>Arundo</taxon>
    </lineage>
</organism>
<protein>
    <submittedName>
        <fullName evidence="1">Heat shock 70 kDa protein</fullName>
    </submittedName>
</protein>
<sequence length="99" mass="10513">MAAPMATASSGLTPLLGLFPKILETTSCTLGTLVIPPTRSTSSTSFVDIPASFKQFLQGSLVLSIRWCTRVSNFDLVSVIFKCFAPEASAVMNGRLISV</sequence>
<name>A0A0A9AC65_ARUDO</name>
<reference evidence="1" key="1">
    <citation type="submission" date="2014-09" db="EMBL/GenBank/DDBJ databases">
        <authorList>
            <person name="Magalhaes I.L.F."/>
            <person name="Oliveira U."/>
            <person name="Santos F.R."/>
            <person name="Vidigal T.H.D.A."/>
            <person name="Brescovit A.D."/>
            <person name="Santos A.J."/>
        </authorList>
    </citation>
    <scope>NUCLEOTIDE SEQUENCE</scope>
    <source>
        <tissue evidence="1">Shoot tissue taken approximately 20 cm above the soil surface</tissue>
    </source>
</reference>
<proteinExistence type="predicted"/>
<evidence type="ECO:0000313" key="1">
    <source>
        <dbReference type="EMBL" id="JAD49239.1"/>
    </source>
</evidence>
<accession>A0A0A9AC65</accession>
<keyword evidence="1" id="KW-0346">Stress response</keyword>
<dbReference type="AlphaFoldDB" id="A0A0A9AC65"/>
<reference evidence="1" key="2">
    <citation type="journal article" date="2015" name="Data Brief">
        <title>Shoot transcriptome of the giant reed, Arundo donax.</title>
        <authorList>
            <person name="Barrero R.A."/>
            <person name="Guerrero F.D."/>
            <person name="Moolhuijzen P."/>
            <person name="Goolsby J.A."/>
            <person name="Tidwell J."/>
            <person name="Bellgard S.E."/>
            <person name="Bellgard M.I."/>
        </authorList>
    </citation>
    <scope>NUCLEOTIDE SEQUENCE</scope>
    <source>
        <tissue evidence="1">Shoot tissue taken approximately 20 cm above the soil surface</tissue>
    </source>
</reference>